<accession>A0ABS7TLH4</accession>
<proteinExistence type="predicted"/>
<evidence type="ECO:0000256" key="3">
    <source>
        <dbReference type="ARBA" id="ARBA00022691"/>
    </source>
</evidence>
<dbReference type="InterPro" id="IPR007197">
    <property type="entry name" value="rSAM"/>
</dbReference>
<dbReference type="PIRSF" id="PIRSF037420">
    <property type="entry name" value="PQQ_syn_pqqE"/>
    <property type="match status" value="1"/>
</dbReference>
<dbReference type="SFLD" id="SFLDS00029">
    <property type="entry name" value="Radical_SAM"/>
    <property type="match status" value="1"/>
</dbReference>
<dbReference type="Gene3D" id="3.20.20.70">
    <property type="entry name" value="Aldolase class I"/>
    <property type="match status" value="1"/>
</dbReference>
<organism evidence="8 9">
    <name type="scientific">Nannocystis pusilla</name>
    <dbReference type="NCBI Taxonomy" id="889268"/>
    <lineage>
        <taxon>Bacteria</taxon>
        <taxon>Pseudomonadati</taxon>
        <taxon>Myxococcota</taxon>
        <taxon>Polyangia</taxon>
        <taxon>Nannocystales</taxon>
        <taxon>Nannocystaceae</taxon>
        <taxon>Nannocystis</taxon>
    </lineage>
</organism>
<dbReference type="InterPro" id="IPR017200">
    <property type="entry name" value="PqqE-like"/>
</dbReference>
<keyword evidence="6" id="KW-0411">Iron-sulfur</keyword>
<gene>
    <name evidence="8" type="ORF">K7C98_07295</name>
</gene>
<keyword evidence="9" id="KW-1185">Reference proteome</keyword>
<sequence>MGLLHRLYARAAPEVWETETRLLHALRLVRRPVAVQWIATNMCDLRCPHCYSGAGKRAVGELTTQEVLRLVVDEMVALGKPTFVIAGGELLLRQDIAEIVAYARAQGLEWAMHTHGGHVPKFRAMFERHPPTLAAISLDGEQRQHDLFRGRRGSHAAALAAIRTLKECGCPEVVAGTTVTRDNADRLADLFPIVAASGADSWGLHLFAPEGRGAEHTALCPTPEQLQRVAAFARRKRELFHVELCNEWGSAGADDRFYRDQPFLCGAGRISCVIGATGEVLPCTTTDLRESEGNLRERPLRDIWTRGFTRFRTAGPRECSDGRECWLQARNGNPCREQAFGACRKEAV</sequence>
<dbReference type="RefSeq" id="WP_224190836.1">
    <property type="nucleotide sequence ID" value="NZ_JAIRAU010000002.1"/>
</dbReference>
<evidence type="ECO:0000256" key="1">
    <source>
        <dbReference type="ARBA" id="ARBA00001966"/>
    </source>
</evidence>
<evidence type="ECO:0000256" key="2">
    <source>
        <dbReference type="ARBA" id="ARBA00022485"/>
    </source>
</evidence>
<dbReference type="InterPro" id="IPR050377">
    <property type="entry name" value="Radical_SAM_PqqE_MftC-like"/>
</dbReference>
<dbReference type="SFLD" id="SFLDG01067">
    <property type="entry name" value="SPASM/twitch_domain_containing"/>
    <property type="match status" value="1"/>
</dbReference>
<feature type="domain" description="Radical SAM core" evidence="7">
    <location>
        <begin position="29"/>
        <end position="239"/>
    </location>
</feature>
<dbReference type="InterPro" id="IPR013785">
    <property type="entry name" value="Aldolase_TIM"/>
</dbReference>
<keyword evidence="5" id="KW-0408">Iron</keyword>
<dbReference type="PROSITE" id="PS51918">
    <property type="entry name" value="RADICAL_SAM"/>
    <property type="match status" value="1"/>
</dbReference>
<dbReference type="Pfam" id="PF13186">
    <property type="entry name" value="SPASM"/>
    <property type="match status" value="1"/>
</dbReference>
<evidence type="ECO:0000313" key="8">
    <source>
        <dbReference type="EMBL" id="MBZ5709059.1"/>
    </source>
</evidence>
<evidence type="ECO:0000313" key="9">
    <source>
        <dbReference type="Proteomes" id="UP001139031"/>
    </source>
</evidence>
<dbReference type="Pfam" id="PF04055">
    <property type="entry name" value="Radical_SAM"/>
    <property type="match status" value="1"/>
</dbReference>
<comment type="caution">
    <text evidence="8">The sequence shown here is derived from an EMBL/GenBank/DDBJ whole genome shotgun (WGS) entry which is preliminary data.</text>
</comment>
<dbReference type="CDD" id="cd01335">
    <property type="entry name" value="Radical_SAM"/>
    <property type="match status" value="1"/>
</dbReference>
<protein>
    <submittedName>
        <fullName evidence="8">Radical SAM protein</fullName>
    </submittedName>
</protein>
<dbReference type="PANTHER" id="PTHR11228">
    <property type="entry name" value="RADICAL SAM DOMAIN PROTEIN"/>
    <property type="match status" value="1"/>
</dbReference>
<evidence type="ECO:0000256" key="4">
    <source>
        <dbReference type="ARBA" id="ARBA00022723"/>
    </source>
</evidence>
<dbReference type="InterPro" id="IPR023885">
    <property type="entry name" value="4Fe4S-binding_SPASM_dom"/>
</dbReference>
<dbReference type="SFLD" id="SFLDG01386">
    <property type="entry name" value="main_SPASM_domain-containing"/>
    <property type="match status" value="1"/>
</dbReference>
<dbReference type="EMBL" id="JAIRAU010000002">
    <property type="protein sequence ID" value="MBZ5709059.1"/>
    <property type="molecule type" value="Genomic_DNA"/>
</dbReference>
<evidence type="ECO:0000256" key="6">
    <source>
        <dbReference type="ARBA" id="ARBA00023014"/>
    </source>
</evidence>
<dbReference type="Proteomes" id="UP001139031">
    <property type="component" value="Unassembled WGS sequence"/>
</dbReference>
<dbReference type="InterPro" id="IPR058240">
    <property type="entry name" value="rSAM_sf"/>
</dbReference>
<reference evidence="8" key="1">
    <citation type="submission" date="2021-08" db="EMBL/GenBank/DDBJ databases">
        <authorList>
            <person name="Stevens D.C."/>
        </authorList>
    </citation>
    <scope>NUCLEOTIDE SEQUENCE</scope>
    <source>
        <strain evidence="8">DSM 53165</strain>
    </source>
</reference>
<keyword evidence="3" id="KW-0949">S-adenosyl-L-methionine</keyword>
<name>A0ABS7TLH4_9BACT</name>
<keyword evidence="2" id="KW-0004">4Fe-4S</keyword>
<evidence type="ECO:0000259" key="7">
    <source>
        <dbReference type="PROSITE" id="PS51918"/>
    </source>
</evidence>
<dbReference type="SUPFAM" id="SSF102114">
    <property type="entry name" value="Radical SAM enzymes"/>
    <property type="match status" value="1"/>
</dbReference>
<evidence type="ECO:0000256" key="5">
    <source>
        <dbReference type="ARBA" id="ARBA00023004"/>
    </source>
</evidence>
<keyword evidence="4" id="KW-0479">Metal-binding</keyword>
<comment type="cofactor">
    <cofactor evidence="1">
        <name>[4Fe-4S] cluster</name>
        <dbReference type="ChEBI" id="CHEBI:49883"/>
    </cofactor>
</comment>
<dbReference type="PANTHER" id="PTHR11228:SF7">
    <property type="entry name" value="PQQA PEPTIDE CYCLASE"/>
    <property type="match status" value="1"/>
</dbReference>